<keyword evidence="2" id="KW-1185">Reference proteome</keyword>
<proteinExistence type="predicted"/>
<protein>
    <submittedName>
        <fullName evidence="1">Uncharacterized protein</fullName>
    </submittedName>
</protein>
<sequence>MRTFTPTLDAAVLERLRDYAALFADDFPQSKPALWAGVYLQGLLLDGERKSIEPLSECVLKPL</sequence>
<reference evidence="1 2" key="1">
    <citation type="submission" date="2018-01" db="EMBL/GenBank/DDBJ databases">
        <title>G. obscuriglobus.</title>
        <authorList>
            <person name="Franke J."/>
            <person name="Blomberg W."/>
            <person name="Selmecki A."/>
        </authorList>
    </citation>
    <scope>NUCLEOTIDE SEQUENCE [LARGE SCALE GENOMIC DNA]</scope>
    <source>
        <strain evidence="1 2">DSM 5831</strain>
    </source>
</reference>
<dbReference type="EMBL" id="CP025958">
    <property type="protein sequence ID" value="AWM38826.1"/>
    <property type="molecule type" value="Genomic_DNA"/>
</dbReference>
<gene>
    <name evidence="1" type="ORF">C1280_18790</name>
</gene>
<dbReference type="Proteomes" id="UP000245802">
    <property type="component" value="Chromosome"/>
</dbReference>
<dbReference type="KEGG" id="gog:C1280_18790"/>
<dbReference type="AlphaFoldDB" id="A0A2Z3H5J3"/>
<evidence type="ECO:0000313" key="2">
    <source>
        <dbReference type="Proteomes" id="UP000245802"/>
    </source>
</evidence>
<accession>A0A2Z3H5J3</accession>
<name>A0A2Z3H5J3_9BACT</name>
<organism evidence="1 2">
    <name type="scientific">Gemmata obscuriglobus</name>
    <dbReference type="NCBI Taxonomy" id="114"/>
    <lineage>
        <taxon>Bacteria</taxon>
        <taxon>Pseudomonadati</taxon>
        <taxon>Planctomycetota</taxon>
        <taxon>Planctomycetia</taxon>
        <taxon>Gemmatales</taxon>
        <taxon>Gemmataceae</taxon>
        <taxon>Gemmata</taxon>
    </lineage>
</organism>
<evidence type="ECO:0000313" key="1">
    <source>
        <dbReference type="EMBL" id="AWM38826.1"/>
    </source>
</evidence>